<organism evidence="8 9">
    <name type="scientific">Paenibacillus solani</name>
    <dbReference type="NCBI Taxonomy" id="1705565"/>
    <lineage>
        <taxon>Bacteria</taxon>
        <taxon>Bacillati</taxon>
        <taxon>Bacillota</taxon>
        <taxon>Bacilli</taxon>
        <taxon>Bacillales</taxon>
        <taxon>Paenibacillaceae</taxon>
        <taxon>Paenibacillus</taxon>
    </lineage>
</organism>
<dbReference type="PANTHER" id="PTHR43839">
    <property type="entry name" value="OPPC IN A BINDING PROTEIN-DEPENDENT TRANSPORT SYSTEM"/>
    <property type="match status" value="1"/>
</dbReference>
<evidence type="ECO:0000259" key="7">
    <source>
        <dbReference type="PROSITE" id="PS50928"/>
    </source>
</evidence>
<dbReference type="CDD" id="cd06261">
    <property type="entry name" value="TM_PBP2"/>
    <property type="match status" value="1"/>
</dbReference>
<dbReference type="RefSeq" id="WP_054405291.1">
    <property type="nucleotide sequence ID" value="NZ_LIUT01000008.1"/>
</dbReference>
<dbReference type="PANTHER" id="PTHR43839:SF3">
    <property type="entry name" value="OLIGOPEPTIDE ABC TRANSPORTER, PERMEASE PROTEIN"/>
    <property type="match status" value="1"/>
</dbReference>
<protein>
    <submittedName>
        <fullName evidence="8">ABC transporter permease</fullName>
    </submittedName>
</protein>
<evidence type="ECO:0000256" key="6">
    <source>
        <dbReference type="RuleBase" id="RU363032"/>
    </source>
</evidence>
<dbReference type="SUPFAM" id="SSF161098">
    <property type="entry name" value="MetI-like"/>
    <property type="match status" value="1"/>
</dbReference>
<dbReference type="Pfam" id="PF00528">
    <property type="entry name" value="BPD_transp_1"/>
    <property type="match status" value="1"/>
</dbReference>
<feature type="transmembrane region" description="Helical" evidence="6">
    <location>
        <begin position="6"/>
        <end position="29"/>
    </location>
</feature>
<gene>
    <name evidence="8" type="ORF">AM231_26225</name>
</gene>
<dbReference type="PATRIC" id="fig|1705565.3.peg.1450"/>
<dbReference type="Gene3D" id="1.10.3720.10">
    <property type="entry name" value="MetI-like"/>
    <property type="match status" value="1"/>
</dbReference>
<dbReference type="InterPro" id="IPR035906">
    <property type="entry name" value="MetI-like_sf"/>
</dbReference>
<dbReference type="GO" id="GO:0005886">
    <property type="term" value="C:plasma membrane"/>
    <property type="evidence" value="ECO:0007669"/>
    <property type="project" value="UniProtKB-SubCell"/>
</dbReference>
<feature type="transmembrane region" description="Helical" evidence="6">
    <location>
        <begin position="269"/>
        <end position="288"/>
    </location>
</feature>
<evidence type="ECO:0000313" key="9">
    <source>
        <dbReference type="Proteomes" id="UP000036932"/>
    </source>
</evidence>
<evidence type="ECO:0000256" key="4">
    <source>
        <dbReference type="ARBA" id="ARBA00022989"/>
    </source>
</evidence>
<evidence type="ECO:0000256" key="3">
    <source>
        <dbReference type="ARBA" id="ARBA00022692"/>
    </source>
</evidence>
<evidence type="ECO:0000256" key="2">
    <source>
        <dbReference type="ARBA" id="ARBA00022448"/>
    </source>
</evidence>
<feature type="transmembrane region" description="Helical" evidence="6">
    <location>
        <begin position="83"/>
        <end position="104"/>
    </location>
</feature>
<dbReference type="AlphaFoldDB" id="A0A0M1N1V4"/>
<dbReference type="InterPro" id="IPR000515">
    <property type="entry name" value="MetI-like"/>
</dbReference>
<keyword evidence="5 6" id="KW-0472">Membrane</keyword>
<comment type="subcellular location">
    <subcellularLocation>
        <location evidence="6">Cell membrane</location>
        <topology evidence="6">Multi-pass membrane protein</topology>
    </subcellularLocation>
    <subcellularLocation>
        <location evidence="1">Membrane</location>
        <topology evidence="1">Multi-pass membrane protein</topology>
    </subcellularLocation>
</comment>
<evidence type="ECO:0000313" key="8">
    <source>
        <dbReference type="EMBL" id="KOR76133.1"/>
    </source>
</evidence>
<comment type="caution">
    <text evidence="8">The sequence shown here is derived from an EMBL/GenBank/DDBJ whole genome shotgun (WGS) entry which is preliminary data.</text>
</comment>
<keyword evidence="3 6" id="KW-0812">Transmembrane</keyword>
<reference evidence="9" key="1">
    <citation type="submission" date="2015-08" db="EMBL/GenBank/DDBJ databases">
        <title>Genome sequencing project for genomic taxonomy and phylogenomics of Bacillus-like bacteria.</title>
        <authorList>
            <person name="Liu B."/>
            <person name="Wang J."/>
            <person name="Zhu Y."/>
            <person name="Liu G."/>
            <person name="Chen Q."/>
            <person name="Chen Z."/>
            <person name="Lan J."/>
            <person name="Che J."/>
            <person name="Ge C."/>
            <person name="Shi H."/>
            <person name="Pan Z."/>
            <person name="Liu X."/>
        </authorList>
    </citation>
    <scope>NUCLEOTIDE SEQUENCE [LARGE SCALE GENOMIC DNA]</scope>
    <source>
        <strain evidence="9">FJAT-22460</strain>
    </source>
</reference>
<keyword evidence="2 6" id="KW-0813">Transport</keyword>
<dbReference type="EMBL" id="LIUT01000008">
    <property type="protein sequence ID" value="KOR76133.1"/>
    <property type="molecule type" value="Genomic_DNA"/>
</dbReference>
<dbReference type="OrthoDB" id="2376472at2"/>
<dbReference type="GO" id="GO:0055085">
    <property type="term" value="P:transmembrane transport"/>
    <property type="evidence" value="ECO:0007669"/>
    <property type="project" value="InterPro"/>
</dbReference>
<evidence type="ECO:0000256" key="5">
    <source>
        <dbReference type="ARBA" id="ARBA00023136"/>
    </source>
</evidence>
<feature type="transmembrane region" description="Helical" evidence="6">
    <location>
        <begin position="124"/>
        <end position="142"/>
    </location>
</feature>
<dbReference type="Proteomes" id="UP000036932">
    <property type="component" value="Unassembled WGS sequence"/>
</dbReference>
<name>A0A0M1N1V4_9BACL</name>
<evidence type="ECO:0000256" key="1">
    <source>
        <dbReference type="ARBA" id="ARBA00004141"/>
    </source>
</evidence>
<dbReference type="PROSITE" id="PS50928">
    <property type="entry name" value="ABC_TM1"/>
    <property type="match status" value="1"/>
</dbReference>
<feature type="domain" description="ABC transmembrane type-1" evidence="7">
    <location>
        <begin position="79"/>
        <end position="288"/>
    </location>
</feature>
<accession>A0A0M1N1V4</accession>
<keyword evidence="9" id="KW-1185">Reference proteome</keyword>
<keyword evidence="4 6" id="KW-1133">Transmembrane helix</keyword>
<sequence>MKNFPLWIGGALLAFFVFVMLAGPYMPFIDKDLNKEPSRWVMKDGKEKLTLPPYKPSAQNWLGTDKKGVDNLSKLVVTAKDTILLVLGITAVRYAIGIPLGLLARKKKGFIHQLITFWNQMCSYLPPVFASALLLALPFFLFSQQRMGWAILILASVEAGRVAITIQQQTYKMASEPYMEAGTALGLRTRTLTKNYYIPILFPEVIVNFCLDMGKVMLLLGQLAIVNIFLGHEWKEVNYYVMEFVEKGYNWATILSKHRSDIWLGKFQFVIYPAFAMMLLIITFNLLGEGLRRRFQVKG</sequence>
<proteinExistence type="inferred from homology"/>
<comment type="similarity">
    <text evidence="6">Belongs to the binding-protein-dependent transport system permease family.</text>
</comment>